<feature type="domain" description="BED-type" evidence="10">
    <location>
        <begin position="18"/>
        <end position="73"/>
    </location>
</feature>
<dbReference type="InterPro" id="IPR012337">
    <property type="entry name" value="RNaseH-like_sf"/>
</dbReference>
<dbReference type="Proteomes" id="UP000290572">
    <property type="component" value="Unassembled WGS sequence"/>
</dbReference>
<evidence type="ECO:0000256" key="8">
    <source>
        <dbReference type="ARBA" id="ARBA00023242"/>
    </source>
</evidence>
<dbReference type="Pfam" id="PF05699">
    <property type="entry name" value="Dimer_Tnp_hAT"/>
    <property type="match status" value="1"/>
</dbReference>
<evidence type="ECO:0000259" key="10">
    <source>
        <dbReference type="PROSITE" id="PS50808"/>
    </source>
</evidence>
<evidence type="ECO:0000256" key="5">
    <source>
        <dbReference type="ARBA" id="ARBA00023015"/>
    </source>
</evidence>
<evidence type="ECO:0000256" key="1">
    <source>
        <dbReference type="ARBA" id="ARBA00004123"/>
    </source>
</evidence>
<evidence type="ECO:0000256" key="6">
    <source>
        <dbReference type="ARBA" id="ARBA00023125"/>
    </source>
</evidence>
<proteinExistence type="predicted"/>
<dbReference type="InterPro" id="IPR036236">
    <property type="entry name" value="Znf_C2H2_sf"/>
</dbReference>
<name>A0A498MLG6_LABRO</name>
<evidence type="ECO:0000256" key="4">
    <source>
        <dbReference type="ARBA" id="ARBA00022833"/>
    </source>
</evidence>
<keyword evidence="12" id="KW-1185">Reference proteome</keyword>
<dbReference type="SUPFAM" id="SSF57667">
    <property type="entry name" value="beta-beta-alpha zinc fingers"/>
    <property type="match status" value="1"/>
</dbReference>
<keyword evidence="7" id="KW-0804">Transcription</keyword>
<dbReference type="InterPro" id="IPR008906">
    <property type="entry name" value="HATC_C_dom"/>
</dbReference>
<dbReference type="AlphaFoldDB" id="A0A498MLG6"/>
<dbReference type="InterPro" id="IPR052035">
    <property type="entry name" value="ZnF_BED_domain_contain"/>
</dbReference>
<accession>A0A498MLG6</accession>
<evidence type="ECO:0000256" key="7">
    <source>
        <dbReference type="ARBA" id="ARBA00023163"/>
    </source>
</evidence>
<keyword evidence="6" id="KW-0238">DNA-binding</keyword>
<dbReference type="SUPFAM" id="SSF53098">
    <property type="entry name" value="Ribonuclease H-like"/>
    <property type="match status" value="1"/>
</dbReference>
<dbReference type="InterPro" id="IPR003656">
    <property type="entry name" value="Znf_BED"/>
</dbReference>
<keyword evidence="5" id="KW-0805">Transcription regulation</keyword>
<organism evidence="11 12">
    <name type="scientific">Labeo rohita</name>
    <name type="common">Indian major carp</name>
    <name type="synonym">Cyprinus rohita</name>
    <dbReference type="NCBI Taxonomy" id="84645"/>
    <lineage>
        <taxon>Eukaryota</taxon>
        <taxon>Metazoa</taxon>
        <taxon>Chordata</taxon>
        <taxon>Craniata</taxon>
        <taxon>Vertebrata</taxon>
        <taxon>Euteleostomi</taxon>
        <taxon>Actinopterygii</taxon>
        <taxon>Neopterygii</taxon>
        <taxon>Teleostei</taxon>
        <taxon>Ostariophysi</taxon>
        <taxon>Cypriniformes</taxon>
        <taxon>Cyprinidae</taxon>
        <taxon>Labeoninae</taxon>
        <taxon>Labeonini</taxon>
        <taxon>Labeo</taxon>
    </lineage>
</organism>
<evidence type="ECO:0000256" key="3">
    <source>
        <dbReference type="ARBA" id="ARBA00022771"/>
    </source>
</evidence>
<dbReference type="PROSITE" id="PS50808">
    <property type="entry name" value="ZF_BED"/>
    <property type="match status" value="1"/>
</dbReference>
<gene>
    <name evidence="11" type="ORF">ROHU_025242</name>
</gene>
<dbReference type="EMBL" id="QBIY01012649">
    <property type="protein sequence ID" value="RXN20204.1"/>
    <property type="molecule type" value="Genomic_DNA"/>
</dbReference>
<comment type="subcellular location">
    <subcellularLocation>
        <location evidence="1">Nucleus</location>
    </subcellularLocation>
</comment>
<evidence type="ECO:0000313" key="12">
    <source>
        <dbReference type="Proteomes" id="UP000290572"/>
    </source>
</evidence>
<dbReference type="Pfam" id="PF02892">
    <property type="entry name" value="zf-BED"/>
    <property type="match status" value="1"/>
</dbReference>
<evidence type="ECO:0000256" key="2">
    <source>
        <dbReference type="ARBA" id="ARBA00022723"/>
    </source>
</evidence>
<keyword evidence="4" id="KW-0862">Zinc</keyword>
<dbReference type="SUPFAM" id="SSF140996">
    <property type="entry name" value="Hermes dimerisation domain"/>
    <property type="match status" value="1"/>
</dbReference>
<dbReference type="SMART" id="SM00614">
    <property type="entry name" value="ZnF_BED"/>
    <property type="match status" value="1"/>
</dbReference>
<evidence type="ECO:0000256" key="9">
    <source>
        <dbReference type="PROSITE-ProRule" id="PRU00027"/>
    </source>
</evidence>
<keyword evidence="2" id="KW-0479">Metal-binding</keyword>
<comment type="caution">
    <text evidence="11">The sequence shown here is derived from an EMBL/GenBank/DDBJ whole genome shotgun (WGS) entry which is preliminary data.</text>
</comment>
<dbReference type="PANTHER" id="PTHR46481">
    <property type="entry name" value="ZINC FINGER BED DOMAIN-CONTAINING PROTEIN 4"/>
    <property type="match status" value="1"/>
</dbReference>
<dbReference type="PANTHER" id="PTHR46481:SF9">
    <property type="entry name" value="ZINC FINGER BED DOMAIN-CONTAINING PROTEIN 1-LIKE"/>
    <property type="match status" value="1"/>
</dbReference>
<evidence type="ECO:0000313" key="11">
    <source>
        <dbReference type="EMBL" id="RXN20204.1"/>
    </source>
</evidence>
<dbReference type="GO" id="GO:0008270">
    <property type="term" value="F:zinc ion binding"/>
    <property type="evidence" value="ECO:0007669"/>
    <property type="project" value="UniProtKB-KW"/>
</dbReference>
<keyword evidence="8" id="KW-0539">Nucleus</keyword>
<protein>
    <submittedName>
        <fullName evidence="11">Zinc finger BED domain-containing 1-like protein</fullName>
    </submittedName>
</protein>
<reference evidence="11 12" key="1">
    <citation type="submission" date="2018-03" db="EMBL/GenBank/DDBJ databases">
        <title>Draft genome sequence of Rohu Carp (Labeo rohita).</title>
        <authorList>
            <person name="Das P."/>
            <person name="Kushwaha B."/>
            <person name="Joshi C.G."/>
            <person name="Kumar D."/>
            <person name="Nagpure N.S."/>
            <person name="Sahoo L."/>
            <person name="Das S.P."/>
            <person name="Bit A."/>
            <person name="Patnaik S."/>
            <person name="Meher P.K."/>
            <person name="Jayasankar P."/>
            <person name="Koringa P.G."/>
            <person name="Patel N.V."/>
            <person name="Hinsu A.T."/>
            <person name="Kumar R."/>
            <person name="Pandey M."/>
            <person name="Agarwal S."/>
            <person name="Srivastava S."/>
            <person name="Singh M."/>
            <person name="Iquebal M.A."/>
            <person name="Jaiswal S."/>
            <person name="Angadi U.B."/>
            <person name="Kumar N."/>
            <person name="Raza M."/>
            <person name="Shah T.M."/>
            <person name="Rai A."/>
            <person name="Jena J.K."/>
        </authorList>
    </citation>
    <scope>NUCLEOTIDE SEQUENCE [LARGE SCALE GENOMIC DNA]</scope>
    <source>
        <strain evidence="11">DASCIFA01</strain>
        <tissue evidence="11">Testis</tissue>
    </source>
</reference>
<dbReference type="GO" id="GO:0003677">
    <property type="term" value="F:DNA binding"/>
    <property type="evidence" value="ECO:0007669"/>
    <property type="project" value="UniProtKB-KW"/>
</dbReference>
<dbReference type="GO" id="GO:0005634">
    <property type="term" value="C:nucleus"/>
    <property type="evidence" value="ECO:0007669"/>
    <property type="project" value="UniProtKB-SubCell"/>
</dbReference>
<sequence>MRDEEDPPQKSDFVPKRKSKSSIWDYFGYKKEDVDQNEVLCMECHKVVATKHGNTTNLSDHLKRHHKALYDEYKAKSGCQPKQTNICDAFASVTPYQKGSQRQKEITDAITFHIAKDMLPLNTVAKEGFKKMIRTLDRRYVIPSRTYFSQVAIKELYEKCKSKIEAELSHVEYYATTTDLWSSRTTEPYMSLTVHFITEDFELKSRCLQTAFFPESHTAENIAEALREAVSAWGLDETRQVCITTDNAANMVKAADLNKWTRLQCFGHRLHLAIENAVKKDGRIDRAIGVCKKLVSHFSHSWKASDALAKVQKELSLPSHCLISECQTRWGSRQMMISRILEQQQALTQVLSADKKLRHLIPTWQDIDVLESVSKSLGPMLDFTDALSGDEYVSVSFVKPVLQLFNTSLLEMREEDTDLTKNIKKKMLDYLNEKYEDDDTQKLLDMASFLDPRFKMDFISADKKTQVKATVASQMMECQEKSSCSTDVEPNVTSATQAKKAKKSLGSFFKQRETEAKGDSSLTLKDALEAELNTYLLTPPIDKEEDPLAWWKVHKLSFPHLARLARKYLCIPATSSPSERLFSTSGNIVTCQRTCLKPAKVDRLVFLAKNLE</sequence>
<keyword evidence="3 9" id="KW-0863">Zinc-finger</keyword>
<dbReference type="GO" id="GO:0046983">
    <property type="term" value="F:protein dimerization activity"/>
    <property type="evidence" value="ECO:0007669"/>
    <property type="project" value="InterPro"/>
</dbReference>